<dbReference type="EMBL" id="DSEU01000077">
    <property type="protein sequence ID" value="HEM68067.1"/>
    <property type="molecule type" value="Genomic_DNA"/>
</dbReference>
<dbReference type="InterPro" id="IPR015422">
    <property type="entry name" value="PyrdxlP-dep_Trfase_small"/>
</dbReference>
<dbReference type="Gene3D" id="3.90.1150.10">
    <property type="entry name" value="Aspartate Aminotransferase, domain 1"/>
    <property type="match status" value="1"/>
</dbReference>
<gene>
    <name evidence="1" type="ORF">ENO26_11015</name>
</gene>
<dbReference type="InterPro" id="IPR015424">
    <property type="entry name" value="PyrdxlP-dep_Trfase"/>
</dbReference>
<dbReference type="SUPFAM" id="SSF53383">
    <property type="entry name" value="PLP-dependent transferases"/>
    <property type="match status" value="1"/>
</dbReference>
<comment type="caution">
    <text evidence="1">The sequence shown here is derived from an EMBL/GenBank/DDBJ whole genome shotgun (WGS) entry which is preliminary data.</text>
</comment>
<evidence type="ECO:0000313" key="1">
    <source>
        <dbReference type="EMBL" id="HEM68067.1"/>
    </source>
</evidence>
<evidence type="ECO:0008006" key="2">
    <source>
        <dbReference type="Google" id="ProtNLM"/>
    </source>
</evidence>
<dbReference type="GO" id="GO:0047536">
    <property type="term" value="F:2-aminoadipate transaminase activity"/>
    <property type="evidence" value="ECO:0007669"/>
    <property type="project" value="TreeGrafter"/>
</dbReference>
<dbReference type="PANTHER" id="PTHR42858">
    <property type="entry name" value="AMINOTRANSFERASE"/>
    <property type="match status" value="1"/>
</dbReference>
<dbReference type="AlphaFoldDB" id="A0A7J2U6U4"/>
<dbReference type="PANTHER" id="PTHR42858:SF1">
    <property type="entry name" value="LD15494P"/>
    <property type="match status" value="1"/>
</dbReference>
<accession>A0A7J2U6U4</accession>
<organism evidence="1">
    <name type="scientific">Ignisphaera aggregans</name>
    <dbReference type="NCBI Taxonomy" id="334771"/>
    <lineage>
        <taxon>Archaea</taxon>
        <taxon>Thermoproteota</taxon>
        <taxon>Thermoprotei</taxon>
        <taxon>Desulfurococcales</taxon>
        <taxon>Desulfurococcaceae</taxon>
        <taxon>Ignisphaera</taxon>
    </lineage>
</organism>
<reference evidence="1" key="1">
    <citation type="journal article" date="2020" name="mSystems">
        <title>Genome- and Community-Level Interaction Insights into Carbon Utilization and Element Cycling Functions of Hydrothermarchaeota in Hydrothermal Sediment.</title>
        <authorList>
            <person name="Zhou Z."/>
            <person name="Liu Y."/>
            <person name="Xu W."/>
            <person name="Pan J."/>
            <person name="Luo Z.H."/>
            <person name="Li M."/>
        </authorList>
    </citation>
    <scope>NUCLEOTIDE SEQUENCE [LARGE SCALE GENOMIC DNA]</scope>
    <source>
        <strain evidence="1">SpSt-125</strain>
    </source>
</reference>
<name>A0A7J2U6U4_9CREN</name>
<proteinExistence type="predicted"/>
<sequence length="136" mass="15330">MRFGISTLSQAIGAKAIEKNIIDKNIGHIKRLYKIKRDLMIEAIDEFFPKGIWRSSPGGGFYVWVKLNKDIDADETLKLSSKCSVLFTLGKRFCINQGLCKDTMRLSFSNPSEDSIKMGIQILGDILCSNMKTPCY</sequence>
<protein>
    <recommendedName>
        <fullName evidence="2">Aminotransferase class I/II-fold pyridoxal phosphate-dependent enzyme</fullName>
    </recommendedName>
</protein>